<accession>A0A8H6S4P9</accession>
<gene>
    <name evidence="1" type="ORF">MIND_01208400</name>
</gene>
<dbReference type="AlphaFoldDB" id="A0A8H6S4P9"/>
<protein>
    <submittedName>
        <fullName evidence="1">Uncharacterized protein</fullName>
    </submittedName>
</protein>
<name>A0A8H6S4P9_9AGAR</name>
<sequence length="412" mass="45243">MASDTAPAFPQELINVIIAAVDDTRALKACSLVSRGFCAPAQALLFEYFELLPSSRSWQDDCLALASLDALLATSPHISDHVRNLTIDAGGPNEGIPAWITADELARVLLRFQNLVTVTLDSELQGARPAESALDWSTLPEPARAALARTLAQTTVTAVALRGLCFSSLLELHALLCPPASGRPQLREMSLCNVNCSQALLNGHQEESLNKLQLERLLLSTDDDEFVESLQSLVQVPCLQRMQLVLRDKDCEEVMQSVFLLHTHALRQLNITLEHQETETCNLALGHLKKLETLEIQLELITDFRVVDYHPGEWVATLLSSLVHSKCALARLTLQIFVGPEHVQHPLEPNSLVSTLQPLVPLFHAWVAAQFTPLLTIRVASYNISEISTAKGAVLEVIGELGLETKVELVQC</sequence>
<dbReference type="Proteomes" id="UP000636479">
    <property type="component" value="Unassembled WGS sequence"/>
</dbReference>
<dbReference type="OrthoDB" id="2788229at2759"/>
<evidence type="ECO:0000313" key="1">
    <source>
        <dbReference type="EMBL" id="KAF7293090.1"/>
    </source>
</evidence>
<organism evidence="1 2">
    <name type="scientific">Mycena indigotica</name>
    <dbReference type="NCBI Taxonomy" id="2126181"/>
    <lineage>
        <taxon>Eukaryota</taxon>
        <taxon>Fungi</taxon>
        <taxon>Dikarya</taxon>
        <taxon>Basidiomycota</taxon>
        <taxon>Agaricomycotina</taxon>
        <taxon>Agaricomycetes</taxon>
        <taxon>Agaricomycetidae</taxon>
        <taxon>Agaricales</taxon>
        <taxon>Marasmiineae</taxon>
        <taxon>Mycenaceae</taxon>
        <taxon>Mycena</taxon>
    </lineage>
</organism>
<keyword evidence="2" id="KW-1185">Reference proteome</keyword>
<dbReference type="RefSeq" id="XP_037215518.1">
    <property type="nucleotide sequence ID" value="XM_037368592.1"/>
</dbReference>
<comment type="caution">
    <text evidence="1">The sequence shown here is derived from an EMBL/GenBank/DDBJ whole genome shotgun (WGS) entry which is preliminary data.</text>
</comment>
<dbReference type="EMBL" id="JACAZF010000011">
    <property type="protein sequence ID" value="KAF7293090.1"/>
    <property type="molecule type" value="Genomic_DNA"/>
</dbReference>
<proteinExistence type="predicted"/>
<evidence type="ECO:0000313" key="2">
    <source>
        <dbReference type="Proteomes" id="UP000636479"/>
    </source>
</evidence>
<dbReference type="GeneID" id="59351108"/>
<reference evidence="1" key="1">
    <citation type="submission" date="2020-05" db="EMBL/GenBank/DDBJ databases">
        <title>Mycena genomes resolve the evolution of fungal bioluminescence.</title>
        <authorList>
            <person name="Tsai I.J."/>
        </authorList>
    </citation>
    <scope>NUCLEOTIDE SEQUENCE</scope>
    <source>
        <strain evidence="1">171206Taipei</strain>
    </source>
</reference>